<reference evidence="8" key="1">
    <citation type="submission" date="2019-04" db="EMBL/GenBank/DDBJ databases">
        <title>Evolution of Biomass-Degrading Anaerobic Consortia Revealed by Metagenomics.</title>
        <authorList>
            <person name="Peng X."/>
        </authorList>
    </citation>
    <scope>NUCLEOTIDE SEQUENCE</scope>
    <source>
        <strain evidence="8">SIG141</strain>
    </source>
</reference>
<evidence type="ECO:0000313" key="8">
    <source>
        <dbReference type="EMBL" id="MBE6265044.1"/>
    </source>
</evidence>
<dbReference type="PANTHER" id="PTHR13416:SF2">
    <property type="entry name" value="TRANSMEMBRANE PROTEIN 43"/>
    <property type="match status" value="1"/>
</dbReference>
<evidence type="ECO:0000256" key="4">
    <source>
        <dbReference type="ARBA" id="ARBA00022824"/>
    </source>
</evidence>
<gene>
    <name evidence="8" type="ORF">E7102_01025</name>
</gene>
<dbReference type="EMBL" id="SUYD01000001">
    <property type="protein sequence ID" value="MBE6265044.1"/>
    <property type="molecule type" value="Genomic_DNA"/>
</dbReference>
<keyword evidence="4" id="KW-0256">Endoplasmic reticulum</keyword>
<evidence type="ECO:0000256" key="1">
    <source>
        <dbReference type="ARBA" id="ARBA00004127"/>
    </source>
</evidence>
<dbReference type="AlphaFoldDB" id="A0A928BQU2"/>
<feature type="transmembrane region" description="Helical" evidence="7">
    <location>
        <begin position="21"/>
        <end position="38"/>
    </location>
</feature>
<feature type="transmembrane region" description="Helical" evidence="7">
    <location>
        <begin position="357"/>
        <end position="378"/>
    </location>
</feature>
<proteinExistence type="predicted"/>
<dbReference type="Pfam" id="PF07787">
    <property type="entry name" value="TMEM43"/>
    <property type="match status" value="2"/>
</dbReference>
<evidence type="ECO:0000256" key="7">
    <source>
        <dbReference type="SAM" id="Phobius"/>
    </source>
</evidence>
<feature type="transmembrane region" description="Helical" evidence="7">
    <location>
        <begin position="390"/>
        <end position="419"/>
    </location>
</feature>
<dbReference type="GO" id="GO:0071763">
    <property type="term" value="P:nuclear membrane organization"/>
    <property type="evidence" value="ECO:0007669"/>
    <property type="project" value="TreeGrafter"/>
</dbReference>
<comment type="caution">
    <text evidence="8">The sequence shown here is derived from an EMBL/GenBank/DDBJ whole genome shotgun (WGS) entry which is preliminary data.</text>
</comment>
<keyword evidence="3 7" id="KW-0812">Transmembrane</keyword>
<feature type="transmembrane region" description="Helical" evidence="7">
    <location>
        <begin position="425"/>
        <end position="443"/>
    </location>
</feature>
<keyword evidence="5 7" id="KW-1133">Transmembrane helix</keyword>
<evidence type="ECO:0000256" key="3">
    <source>
        <dbReference type="ARBA" id="ARBA00022692"/>
    </source>
</evidence>
<keyword evidence="6 7" id="KW-0472">Membrane</keyword>
<evidence type="ECO:0000256" key="5">
    <source>
        <dbReference type="ARBA" id="ARBA00022989"/>
    </source>
</evidence>
<accession>A0A928BQU2</accession>
<dbReference type="Proteomes" id="UP000763088">
    <property type="component" value="Unassembled WGS sequence"/>
</dbReference>
<dbReference type="GO" id="GO:0006629">
    <property type="term" value="P:lipid metabolic process"/>
    <property type="evidence" value="ECO:0007669"/>
    <property type="project" value="TreeGrafter"/>
</dbReference>
<organism evidence="8 9">
    <name type="scientific">Xylanibacter ruminicola</name>
    <name type="common">Prevotella ruminicola</name>
    <dbReference type="NCBI Taxonomy" id="839"/>
    <lineage>
        <taxon>Bacteria</taxon>
        <taxon>Pseudomonadati</taxon>
        <taxon>Bacteroidota</taxon>
        <taxon>Bacteroidia</taxon>
        <taxon>Bacteroidales</taxon>
        <taxon>Prevotellaceae</taxon>
        <taxon>Xylanibacter</taxon>
    </lineage>
</organism>
<name>A0A928BQU2_XYLRU</name>
<protein>
    <submittedName>
        <fullName evidence="8">Uncharacterized protein</fullName>
    </submittedName>
</protein>
<evidence type="ECO:0000256" key="2">
    <source>
        <dbReference type="ARBA" id="ARBA00004586"/>
    </source>
</evidence>
<dbReference type="GO" id="GO:0012505">
    <property type="term" value="C:endomembrane system"/>
    <property type="evidence" value="ECO:0007669"/>
    <property type="project" value="UniProtKB-SubCell"/>
</dbReference>
<dbReference type="PANTHER" id="PTHR13416">
    <property type="match status" value="1"/>
</dbReference>
<evidence type="ECO:0000256" key="6">
    <source>
        <dbReference type="ARBA" id="ARBA00023136"/>
    </source>
</evidence>
<sequence>MAYQEVTTTGYGTRVGNSFKAIGSGILLFCLGTALLWWNEGRAVKTEKMLDEAGSAYVEMENPNKKDASLEGELICGTAMATTEDSLIDKDFGVGAKAIALKRNVEYYQWVEHSQEKKEDKLGGKEVTTTTYTYTKEWTSRPVESAQFKDPAYQNKNMVLTTVEDAEQYAENVSWGAYKLNESLIHSIHSNEGLDLAIAEDLLKQMDKSAQAAYERFYGVQKNTSPTPNTQQPTPAIPDSIKAMLPDSVKAQLDSLQAVNDSINKAMAAAENKKDLEYVHQAGNILYYGRVPGSPEVGDVRVTFEKVVPAKVTVMAVVDGDSFKPFKAKNGKRFQTLVMGKKSGDEIIEAEKEANSAILWILRIVGILMVIGGLKGIFGFIETILKVVPFIAGIFGWGVGIVCTVIGVVWSLIVIAIAWLFYRPLLGISLLVLAGFLIWVFAFKGKDKLKELAAKAKAKNEVPAV</sequence>
<comment type="subcellular location">
    <subcellularLocation>
        <location evidence="1">Endomembrane system</location>
        <topology evidence="1">Multi-pass membrane protein</topology>
    </subcellularLocation>
    <subcellularLocation>
        <location evidence="2">Endoplasmic reticulum membrane</location>
    </subcellularLocation>
</comment>
<evidence type="ECO:0000313" key="9">
    <source>
        <dbReference type="Proteomes" id="UP000763088"/>
    </source>
</evidence>
<dbReference type="InterPro" id="IPR012430">
    <property type="entry name" value="TMEM43_fam"/>
</dbReference>